<dbReference type="PANTHER" id="PTHR21580">
    <property type="entry name" value="SHIPPO-1-RELATED"/>
    <property type="match status" value="1"/>
</dbReference>
<dbReference type="Proteomes" id="UP000054558">
    <property type="component" value="Unassembled WGS sequence"/>
</dbReference>
<dbReference type="AlphaFoldDB" id="A0A1Y1IDU8"/>
<evidence type="ECO:0000313" key="2">
    <source>
        <dbReference type="EMBL" id="GAQ88132.1"/>
    </source>
</evidence>
<dbReference type="Pfam" id="PF07004">
    <property type="entry name" value="SHIPPO-rpt"/>
    <property type="match status" value="2"/>
</dbReference>
<dbReference type="OMA" id="HYKVEDI"/>
<dbReference type="OrthoDB" id="186871at2759"/>
<dbReference type="EMBL" id="DF237352">
    <property type="protein sequence ID" value="GAQ88132.1"/>
    <property type="molecule type" value="Genomic_DNA"/>
</dbReference>
<dbReference type="InterPro" id="IPR051291">
    <property type="entry name" value="CIMAP"/>
</dbReference>
<sequence length="405" mass="44146">MYAPGKVVERQVGGRRSKKETQGNAGHAERQLCSTLGSTAPTIPSKHPPPPFVEEDSKAPKGFSKSATRFAHSQENEVPGPGFYHRPASPNYKSDSLSKLGYGSGFVSKEKRFRKKEERRAPGPGFYTAEKLPPHLDHNWRQATSPFLAPPKDSLPLGQSMSNTPGPGEYEPLKASQPLPSCHSAFWSRSSRMDCYRGSRSAACSPAPGSYKEPLGIGDVSLARTAALGERVEPGVMLPSAAFRSTSLARGESPTRSTSRAEEVLLTSLDPAVPVEREDEAGPGPGSYEPLCKSRSTSSLAMESSMFAKTIVDRFGKPFTKRKQQSFVPGPGTYEPSHAFSIESNVARAAFSRQTERDMSKSSTEHIKPPGPAYYNPTRSAIKTDNLFNRLEESMWTVARKLSFC</sequence>
<feature type="compositionally biased region" description="Basic and acidic residues" evidence="1">
    <location>
        <begin position="354"/>
        <end position="368"/>
    </location>
</feature>
<proteinExistence type="predicted"/>
<evidence type="ECO:0000313" key="3">
    <source>
        <dbReference type="Proteomes" id="UP000054558"/>
    </source>
</evidence>
<protein>
    <recommendedName>
        <fullName evidence="4">Sperm-tail PG-rich repeat-containing protein 2</fullName>
    </recommendedName>
</protein>
<feature type="compositionally biased region" description="Polar residues" evidence="1">
    <location>
        <begin position="246"/>
        <end position="258"/>
    </location>
</feature>
<keyword evidence="3" id="KW-1185">Reference proteome</keyword>
<feature type="compositionally biased region" description="Polar residues" evidence="1">
    <location>
        <begin position="32"/>
        <end position="42"/>
    </location>
</feature>
<feature type="region of interest" description="Disordered" evidence="1">
    <location>
        <begin position="246"/>
        <end position="268"/>
    </location>
</feature>
<reference evidence="2 3" key="1">
    <citation type="journal article" date="2014" name="Nat. Commun.">
        <title>Klebsormidium flaccidum genome reveals primary factors for plant terrestrial adaptation.</title>
        <authorList>
            <person name="Hori K."/>
            <person name="Maruyama F."/>
            <person name="Fujisawa T."/>
            <person name="Togashi T."/>
            <person name="Yamamoto N."/>
            <person name="Seo M."/>
            <person name="Sato S."/>
            <person name="Yamada T."/>
            <person name="Mori H."/>
            <person name="Tajima N."/>
            <person name="Moriyama T."/>
            <person name="Ikeuchi M."/>
            <person name="Watanabe M."/>
            <person name="Wada H."/>
            <person name="Kobayashi K."/>
            <person name="Saito M."/>
            <person name="Masuda T."/>
            <person name="Sasaki-Sekimoto Y."/>
            <person name="Mashiguchi K."/>
            <person name="Awai K."/>
            <person name="Shimojima M."/>
            <person name="Masuda S."/>
            <person name="Iwai M."/>
            <person name="Nobusawa T."/>
            <person name="Narise T."/>
            <person name="Kondo S."/>
            <person name="Saito H."/>
            <person name="Sato R."/>
            <person name="Murakawa M."/>
            <person name="Ihara Y."/>
            <person name="Oshima-Yamada Y."/>
            <person name="Ohtaka K."/>
            <person name="Satoh M."/>
            <person name="Sonobe K."/>
            <person name="Ishii M."/>
            <person name="Ohtani R."/>
            <person name="Kanamori-Sato M."/>
            <person name="Honoki R."/>
            <person name="Miyazaki D."/>
            <person name="Mochizuki H."/>
            <person name="Umetsu J."/>
            <person name="Higashi K."/>
            <person name="Shibata D."/>
            <person name="Kamiya Y."/>
            <person name="Sato N."/>
            <person name="Nakamura Y."/>
            <person name="Tabata S."/>
            <person name="Ida S."/>
            <person name="Kurokawa K."/>
            <person name="Ohta H."/>
        </authorList>
    </citation>
    <scope>NUCLEOTIDE SEQUENCE [LARGE SCALE GENOMIC DNA]</scope>
    <source>
        <strain evidence="2 3">NIES-2285</strain>
    </source>
</reference>
<dbReference type="PANTHER" id="PTHR21580:SF28">
    <property type="entry name" value="BOREALIN N-TERMINAL DOMAIN-CONTAINING PROTEIN-RELATED"/>
    <property type="match status" value="1"/>
</dbReference>
<accession>A0A1Y1IDU8</accession>
<evidence type="ECO:0000256" key="1">
    <source>
        <dbReference type="SAM" id="MobiDB-lite"/>
    </source>
</evidence>
<feature type="region of interest" description="Disordered" evidence="1">
    <location>
        <begin position="1"/>
        <end position="177"/>
    </location>
</feature>
<dbReference type="InterPro" id="IPR010736">
    <property type="entry name" value="SHIPPO-rpt"/>
</dbReference>
<name>A0A1Y1IDU8_KLENI</name>
<feature type="region of interest" description="Disordered" evidence="1">
    <location>
        <begin position="353"/>
        <end position="374"/>
    </location>
</feature>
<evidence type="ECO:0008006" key="4">
    <source>
        <dbReference type="Google" id="ProtNLM"/>
    </source>
</evidence>
<gene>
    <name evidence="2" type="ORF">KFL_004030020</name>
</gene>
<organism evidence="2 3">
    <name type="scientific">Klebsormidium nitens</name>
    <name type="common">Green alga</name>
    <name type="synonym">Ulothrix nitens</name>
    <dbReference type="NCBI Taxonomy" id="105231"/>
    <lineage>
        <taxon>Eukaryota</taxon>
        <taxon>Viridiplantae</taxon>
        <taxon>Streptophyta</taxon>
        <taxon>Klebsormidiophyceae</taxon>
        <taxon>Klebsormidiales</taxon>
        <taxon>Klebsormidiaceae</taxon>
        <taxon>Klebsormidium</taxon>
    </lineage>
</organism>